<dbReference type="Gene3D" id="3.30.70.260">
    <property type="match status" value="1"/>
</dbReference>
<proteinExistence type="predicted"/>
<protein>
    <submittedName>
        <fullName evidence="6">4Fe-4S dicluster domain-containing protein</fullName>
    </submittedName>
</protein>
<feature type="domain" description="4Fe-4S ferredoxin-type" evidence="5">
    <location>
        <begin position="76"/>
        <end position="105"/>
    </location>
</feature>
<evidence type="ECO:0000256" key="1">
    <source>
        <dbReference type="ARBA" id="ARBA00022485"/>
    </source>
</evidence>
<evidence type="ECO:0000256" key="4">
    <source>
        <dbReference type="ARBA" id="ARBA00023014"/>
    </source>
</evidence>
<reference evidence="6 7" key="1">
    <citation type="submission" date="2016-11" db="EMBL/GenBank/DDBJ databases">
        <authorList>
            <person name="Jaros S."/>
            <person name="Januszkiewicz K."/>
            <person name="Wedrychowicz H."/>
        </authorList>
    </citation>
    <scope>NUCLEOTIDE SEQUENCE [LARGE SCALE GENOMIC DNA]</scope>
    <source>
        <strain evidence="6 7">DSM 9705</strain>
    </source>
</reference>
<dbReference type="GO" id="GO:0046872">
    <property type="term" value="F:metal ion binding"/>
    <property type="evidence" value="ECO:0007669"/>
    <property type="project" value="UniProtKB-KW"/>
</dbReference>
<dbReference type="SUPFAM" id="SSF55021">
    <property type="entry name" value="ACT-like"/>
    <property type="match status" value="1"/>
</dbReference>
<dbReference type="InterPro" id="IPR050572">
    <property type="entry name" value="Fe-S_Ferredoxin"/>
</dbReference>
<organism evidence="6 7">
    <name type="scientific">Desulfofustis glycolicus DSM 9705</name>
    <dbReference type="NCBI Taxonomy" id="1121409"/>
    <lineage>
        <taxon>Bacteria</taxon>
        <taxon>Pseudomonadati</taxon>
        <taxon>Thermodesulfobacteriota</taxon>
        <taxon>Desulfobulbia</taxon>
        <taxon>Desulfobulbales</taxon>
        <taxon>Desulfocapsaceae</taxon>
        <taxon>Desulfofustis</taxon>
    </lineage>
</organism>
<dbReference type="Proteomes" id="UP000184139">
    <property type="component" value="Unassembled WGS sequence"/>
</dbReference>
<dbReference type="PANTHER" id="PTHR43687:SF1">
    <property type="entry name" value="FERREDOXIN III"/>
    <property type="match status" value="1"/>
</dbReference>
<evidence type="ECO:0000256" key="2">
    <source>
        <dbReference type="ARBA" id="ARBA00022723"/>
    </source>
</evidence>
<accession>A0A1M5UXR9</accession>
<evidence type="ECO:0000313" key="7">
    <source>
        <dbReference type="Proteomes" id="UP000184139"/>
    </source>
</evidence>
<evidence type="ECO:0000256" key="3">
    <source>
        <dbReference type="ARBA" id="ARBA00023004"/>
    </source>
</evidence>
<name>A0A1M5UXR9_9BACT</name>
<sequence>MYTRIYYFRFPKDTSDQPVIYHVIKKHDVEVNILRADILPQREGVMILELRGTKVNVKHALSYLEGLGVSIERLATRVRRDDERCFQCGACTGVCPVASLSIRREDMRVLFDPDKCTGCGQCVLICPVRAMEMSLGREWFDPEGSRTPSISR</sequence>
<dbReference type="InterPro" id="IPR017896">
    <property type="entry name" value="4Fe4S_Fe-S-bd"/>
</dbReference>
<dbReference type="SUPFAM" id="SSF54862">
    <property type="entry name" value="4Fe-4S ferredoxins"/>
    <property type="match status" value="1"/>
</dbReference>
<dbReference type="PROSITE" id="PS00198">
    <property type="entry name" value="4FE4S_FER_1"/>
    <property type="match status" value="1"/>
</dbReference>
<dbReference type="InterPro" id="IPR045865">
    <property type="entry name" value="ACT-like_dom_sf"/>
</dbReference>
<dbReference type="InterPro" id="IPR018449">
    <property type="entry name" value="NIL_domain"/>
</dbReference>
<evidence type="ECO:0000259" key="5">
    <source>
        <dbReference type="PROSITE" id="PS51379"/>
    </source>
</evidence>
<keyword evidence="4" id="KW-0411">Iron-sulfur</keyword>
<dbReference type="PROSITE" id="PS51379">
    <property type="entry name" value="4FE4S_FER_2"/>
    <property type="match status" value="2"/>
</dbReference>
<keyword evidence="2" id="KW-0479">Metal-binding</keyword>
<dbReference type="Pfam" id="PF09383">
    <property type="entry name" value="NIL"/>
    <property type="match status" value="1"/>
</dbReference>
<dbReference type="GO" id="GO:0051539">
    <property type="term" value="F:4 iron, 4 sulfur cluster binding"/>
    <property type="evidence" value="ECO:0007669"/>
    <property type="project" value="UniProtKB-KW"/>
</dbReference>
<dbReference type="AlphaFoldDB" id="A0A1M5UXR9"/>
<dbReference type="RefSeq" id="WP_073374609.1">
    <property type="nucleotide sequence ID" value="NZ_FQXS01000006.1"/>
</dbReference>
<dbReference type="Gene3D" id="3.30.70.20">
    <property type="match status" value="1"/>
</dbReference>
<dbReference type="STRING" id="1121409.SAMN02745124_01386"/>
<gene>
    <name evidence="6" type="ORF">SAMN02745124_01386</name>
</gene>
<dbReference type="OrthoDB" id="9808559at2"/>
<dbReference type="Pfam" id="PF13237">
    <property type="entry name" value="Fer4_10"/>
    <property type="match status" value="1"/>
</dbReference>
<dbReference type="PANTHER" id="PTHR43687">
    <property type="entry name" value="ADENYLYLSULFATE REDUCTASE, BETA SUBUNIT"/>
    <property type="match status" value="1"/>
</dbReference>
<keyword evidence="7" id="KW-1185">Reference proteome</keyword>
<evidence type="ECO:0000313" key="6">
    <source>
        <dbReference type="EMBL" id="SHH67684.1"/>
    </source>
</evidence>
<feature type="domain" description="4Fe-4S ferredoxin-type" evidence="5">
    <location>
        <begin position="107"/>
        <end position="136"/>
    </location>
</feature>
<dbReference type="EMBL" id="FQXS01000006">
    <property type="protein sequence ID" value="SHH67684.1"/>
    <property type="molecule type" value="Genomic_DNA"/>
</dbReference>
<keyword evidence="1" id="KW-0004">4Fe-4S</keyword>
<keyword evidence="3" id="KW-0408">Iron</keyword>
<dbReference type="SMART" id="SM00930">
    <property type="entry name" value="NIL"/>
    <property type="match status" value="1"/>
</dbReference>
<dbReference type="InterPro" id="IPR017900">
    <property type="entry name" value="4Fe4S_Fe_S_CS"/>
</dbReference>